<organism evidence="7 9">
    <name type="scientific">Rotaria sordida</name>
    <dbReference type="NCBI Taxonomy" id="392033"/>
    <lineage>
        <taxon>Eukaryota</taxon>
        <taxon>Metazoa</taxon>
        <taxon>Spiralia</taxon>
        <taxon>Gnathifera</taxon>
        <taxon>Rotifera</taxon>
        <taxon>Eurotatoria</taxon>
        <taxon>Bdelloidea</taxon>
        <taxon>Philodinida</taxon>
        <taxon>Philodinidae</taxon>
        <taxon>Rotaria</taxon>
    </lineage>
</organism>
<evidence type="ECO:0000313" key="7">
    <source>
        <dbReference type="EMBL" id="CAF0783293.1"/>
    </source>
</evidence>
<accession>A0A813RNC9</accession>
<dbReference type="CDD" id="cd21886">
    <property type="entry name" value="SARAH_RASSF2-like"/>
    <property type="match status" value="1"/>
</dbReference>
<evidence type="ECO:0000313" key="9">
    <source>
        <dbReference type="Proteomes" id="UP000663882"/>
    </source>
</evidence>
<dbReference type="CDD" id="cd08368">
    <property type="entry name" value="LIM"/>
    <property type="match status" value="1"/>
</dbReference>
<evidence type="ECO:0000256" key="4">
    <source>
        <dbReference type="PROSITE-ProRule" id="PRU00125"/>
    </source>
</evidence>
<dbReference type="OrthoDB" id="9976881at2759"/>
<evidence type="ECO:0000259" key="6">
    <source>
        <dbReference type="PROSITE" id="PS50023"/>
    </source>
</evidence>
<dbReference type="GO" id="GO:0046872">
    <property type="term" value="F:metal ion binding"/>
    <property type="evidence" value="ECO:0007669"/>
    <property type="project" value="UniProtKB-KW"/>
</dbReference>
<dbReference type="PANTHER" id="PTHR22738">
    <property type="entry name" value="RASSF"/>
    <property type="match status" value="1"/>
</dbReference>
<dbReference type="AlphaFoldDB" id="A0A813RNC9"/>
<evidence type="ECO:0000313" key="8">
    <source>
        <dbReference type="EMBL" id="CAF3585937.1"/>
    </source>
</evidence>
<comment type="caution">
    <text evidence="7">The sequence shown here is derived from an EMBL/GenBank/DDBJ whole genome shotgun (WGS) entry which is preliminary data.</text>
</comment>
<proteinExistence type="predicted"/>
<dbReference type="EMBL" id="CAJOAX010000414">
    <property type="protein sequence ID" value="CAF3585937.1"/>
    <property type="molecule type" value="Genomic_DNA"/>
</dbReference>
<dbReference type="SUPFAM" id="SSF57716">
    <property type="entry name" value="Glucocorticoid receptor-like (DNA-binding domain)"/>
    <property type="match status" value="1"/>
</dbReference>
<reference evidence="7" key="1">
    <citation type="submission" date="2021-02" db="EMBL/GenBank/DDBJ databases">
        <authorList>
            <person name="Nowell W R."/>
        </authorList>
    </citation>
    <scope>NUCLEOTIDE SEQUENCE</scope>
</reference>
<keyword evidence="1 4" id="KW-0479">Metal-binding</keyword>
<evidence type="ECO:0000256" key="2">
    <source>
        <dbReference type="ARBA" id="ARBA00022833"/>
    </source>
</evidence>
<dbReference type="InterPro" id="IPR000159">
    <property type="entry name" value="RA_dom"/>
</dbReference>
<dbReference type="Proteomes" id="UP000663882">
    <property type="component" value="Unassembled WGS sequence"/>
</dbReference>
<evidence type="ECO:0000256" key="5">
    <source>
        <dbReference type="SAM" id="MobiDB-lite"/>
    </source>
</evidence>
<feature type="region of interest" description="Disordered" evidence="5">
    <location>
        <begin position="96"/>
        <end position="122"/>
    </location>
</feature>
<dbReference type="InterPro" id="IPR001781">
    <property type="entry name" value="Znf_LIM"/>
</dbReference>
<dbReference type="GO" id="GO:0007165">
    <property type="term" value="P:signal transduction"/>
    <property type="evidence" value="ECO:0007669"/>
    <property type="project" value="InterPro"/>
</dbReference>
<dbReference type="Gene3D" id="2.10.110.10">
    <property type="entry name" value="Cysteine Rich Protein"/>
    <property type="match status" value="1"/>
</dbReference>
<dbReference type="Proteomes" id="UP000663823">
    <property type="component" value="Unassembled WGS sequence"/>
</dbReference>
<dbReference type="PANTHER" id="PTHR22738:SF15">
    <property type="entry name" value="LD40758P"/>
    <property type="match status" value="1"/>
</dbReference>
<dbReference type="Pfam" id="PF00788">
    <property type="entry name" value="RA"/>
    <property type="match status" value="1"/>
</dbReference>
<feature type="domain" description="LIM zinc-binding" evidence="6">
    <location>
        <begin position="28"/>
        <end position="88"/>
    </location>
</feature>
<evidence type="ECO:0000256" key="1">
    <source>
        <dbReference type="ARBA" id="ARBA00022723"/>
    </source>
</evidence>
<dbReference type="PROSITE" id="PS50023">
    <property type="entry name" value="LIM_DOMAIN_2"/>
    <property type="match status" value="1"/>
</dbReference>
<dbReference type="InterPro" id="IPR033614">
    <property type="entry name" value="RASSF1-6"/>
</dbReference>
<dbReference type="Pfam" id="PF00412">
    <property type="entry name" value="LIM"/>
    <property type="match status" value="1"/>
</dbReference>
<dbReference type="EMBL" id="CAJNOO010000069">
    <property type="protein sequence ID" value="CAF0783293.1"/>
    <property type="molecule type" value="Genomic_DNA"/>
</dbReference>
<keyword evidence="3 4" id="KW-0440">LIM domain</keyword>
<dbReference type="Gene3D" id="3.10.20.90">
    <property type="entry name" value="Phosphatidylinositol 3-kinase Catalytic Subunit, Chain A, domain 1"/>
    <property type="match status" value="1"/>
</dbReference>
<protein>
    <recommendedName>
        <fullName evidence="6">LIM zinc-binding domain-containing protein</fullName>
    </recommendedName>
</protein>
<gene>
    <name evidence="8" type="ORF">OTI717_LOCUS6056</name>
    <name evidence="7" type="ORF">RFH988_LOCUS3025</name>
</gene>
<sequence length="424" mass="48744">MQCSTTPSLHDLHIIDDANSVVRWHRMAQCPVCLQPIPYDERRLIAGKVLHSGCIVCIECHKSIGEGAFEQNNDNIFCVNCYNNTIKIKLESSSSSSITTTTNDNSPKKDEVLINNDPSTNSATRYGSMKSFIERVHLYNEYNQKKTSHLTIIEKDNKIRVSGMLRIYWNIKTPIKLKSGQSIPLGLYPKSLGIYEMSDEKMINDNDNEQQQSKNLDSVCKRLCYDDTILTKLSLTDDNDPNQIANLRRVQTIRVPSNQRKTLRVSLPSFIQSSNNDDDEARSFIPAKDSMTTVYIDSETTVNETISLLFSKHFIEELNSNLFTLYKVERQNGNCIEMSDDDYPLILRILAGPFENDILFYLMEHGKSQTVPLEVSNYLVLPELMLRAFIDKFSFEEIEHIHKIKRKYLAYKQLLLRQFEIAIS</sequence>
<dbReference type="SMART" id="SM00132">
    <property type="entry name" value="LIM"/>
    <property type="match status" value="1"/>
</dbReference>
<keyword evidence="2 4" id="KW-0862">Zinc</keyword>
<name>A0A813RNC9_9BILA</name>
<evidence type="ECO:0000256" key="3">
    <source>
        <dbReference type="ARBA" id="ARBA00023038"/>
    </source>
</evidence>